<evidence type="ECO:0000313" key="2">
    <source>
        <dbReference type="EMBL" id="MPC39109.1"/>
    </source>
</evidence>
<dbReference type="Proteomes" id="UP000324222">
    <property type="component" value="Unassembled WGS sequence"/>
</dbReference>
<evidence type="ECO:0000313" key="3">
    <source>
        <dbReference type="Proteomes" id="UP000324222"/>
    </source>
</evidence>
<reference evidence="2 3" key="1">
    <citation type="submission" date="2019-05" db="EMBL/GenBank/DDBJ databases">
        <title>Another draft genome of Portunus trituberculatus and its Hox gene families provides insights of decapod evolution.</title>
        <authorList>
            <person name="Jeong J.-H."/>
            <person name="Song I."/>
            <person name="Kim S."/>
            <person name="Choi T."/>
            <person name="Kim D."/>
            <person name="Ryu S."/>
            <person name="Kim W."/>
        </authorList>
    </citation>
    <scope>NUCLEOTIDE SEQUENCE [LARGE SCALE GENOMIC DNA]</scope>
    <source>
        <tissue evidence="2">Muscle</tissue>
    </source>
</reference>
<dbReference type="AlphaFoldDB" id="A0A5B7F1J8"/>
<proteinExistence type="predicted"/>
<feature type="region of interest" description="Disordered" evidence="1">
    <location>
        <begin position="1"/>
        <end position="27"/>
    </location>
</feature>
<keyword evidence="3" id="KW-1185">Reference proteome</keyword>
<gene>
    <name evidence="2" type="ORF">E2C01_032630</name>
</gene>
<comment type="caution">
    <text evidence="2">The sequence shown here is derived from an EMBL/GenBank/DDBJ whole genome shotgun (WGS) entry which is preliminary data.</text>
</comment>
<feature type="region of interest" description="Disordered" evidence="1">
    <location>
        <begin position="128"/>
        <end position="168"/>
    </location>
</feature>
<sequence>MKGWGAWRPQQGAGTTSSAPPTTPGRGVWRIADRAEKAKHLDKFWKETKRRAATRLRPPWRRPISRTVRVVTTNGESSPPCTHTDAHMARTRILRLHILLKVVFVLRVCVSLCGCAHRLIGERHSVTTARPRRTTAPPTLARPARPPATRSCRDLPPAAAHAARAPTA</sequence>
<protein>
    <submittedName>
        <fullName evidence="2">Uncharacterized protein</fullName>
    </submittedName>
</protein>
<evidence type="ECO:0000256" key="1">
    <source>
        <dbReference type="SAM" id="MobiDB-lite"/>
    </source>
</evidence>
<name>A0A5B7F1J8_PORTR</name>
<accession>A0A5B7F1J8</accession>
<dbReference type="EMBL" id="VSRR010004260">
    <property type="protein sequence ID" value="MPC39109.1"/>
    <property type="molecule type" value="Genomic_DNA"/>
</dbReference>
<organism evidence="2 3">
    <name type="scientific">Portunus trituberculatus</name>
    <name type="common">Swimming crab</name>
    <name type="synonym">Neptunus trituberculatus</name>
    <dbReference type="NCBI Taxonomy" id="210409"/>
    <lineage>
        <taxon>Eukaryota</taxon>
        <taxon>Metazoa</taxon>
        <taxon>Ecdysozoa</taxon>
        <taxon>Arthropoda</taxon>
        <taxon>Crustacea</taxon>
        <taxon>Multicrustacea</taxon>
        <taxon>Malacostraca</taxon>
        <taxon>Eumalacostraca</taxon>
        <taxon>Eucarida</taxon>
        <taxon>Decapoda</taxon>
        <taxon>Pleocyemata</taxon>
        <taxon>Brachyura</taxon>
        <taxon>Eubrachyura</taxon>
        <taxon>Portunoidea</taxon>
        <taxon>Portunidae</taxon>
        <taxon>Portuninae</taxon>
        <taxon>Portunus</taxon>
    </lineage>
</organism>
<feature type="compositionally biased region" description="Low complexity" evidence="1">
    <location>
        <begin position="134"/>
        <end position="168"/>
    </location>
</feature>